<dbReference type="PANTHER" id="PTHR36832">
    <property type="entry name" value="SLR1174 PROTEIN-RELATED"/>
    <property type="match status" value="1"/>
</dbReference>
<comment type="caution">
    <text evidence="2">The sequence shown here is derived from an EMBL/GenBank/DDBJ whole genome shotgun (WGS) entry which is preliminary data.</text>
</comment>
<keyword evidence="1" id="KW-1133">Transmembrane helix</keyword>
<dbReference type="PANTHER" id="PTHR36832:SF1">
    <property type="entry name" value="SLR1174 PROTEIN"/>
    <property type="match status" value="1"/>
</dbReference>
<accession>A0A1F7IHS3</accession>
<evidence type="ECO:0008006" key="4">
    <source>
        <dbReference type="Google" id="ProtNLM"/>
    </source>
</evidence>
<feature type="transmembrane region" description="Helical" evidence="1">
    <location>
        <begin position="174"/>
        <end position="191"/>
    </location>
</feature>
<feature type="transmembrane region" description="Helical" evidence="1">
    <location>
        <begin position="114"/>
        <end position="134"/>
    </location>
</feature>
<name>A0A1F7IHS3_9BACT</name>
<reference evidence="2 3" key="1">
    <citation type="journal article" date="2016" name="Nat. Commun.">
        <title>Thousands of microbial genomes shed light on interconnected biogeochemical processes in an aquifer system.</title>
        <authorList>
            <person name="Anantharaman K."/>
            <person name="Brown C.T."/>
            <person name="Hug L.A."/>
            <person name="Sharon I."/>
            <person name="Castelle C.J."/>
            <person name="Probst A.J."/>
            <person name="Thomas B.C."/>
            <person name="Singh A."/>
            <person name="Wilkins M.J."/>
            <person name="Karaoz U."/>
            <person name="Brodie E.L."/>
            <person name="Williams K.H."/>
            <person name="Hubbard S.S."/>
            <person name="Banfield J.F."/>
        </authorList>
    </citation>
    <scope>NUCLEOTIDE SEQUENCE [LARGE SCALE GENOMIC DNA]</scope>
</reference>
<evidence type="ECO:0000313" key="2">
    <source>
        <dbReference type="EMBL" id="OGK42926.1"/>
    </source>
</evidence>
<feature type="transmembrane region" description="Helical" evidence="1">
    <location>
        <begin position="233"/>
        <end position="251"/>
    </location>
</feature>
<dbReference type="EMBL" id="MGAF01000002">
    <property type="protein sequence ID" value="OGK42926.1"/>
    <property type="molecule type" value="Genomic_DNA"/>
</dbReference>
<gene>
    <name evidence="2" type="ORF">A3A74_03175</name>
</gene>
<feature type="transmembrane region" description="Helical" evidence="1">
    <location>
        <begin position="140"/>
        <end position="162"/>
    </location>
</feature>
<feature type="transmembrane region" description="Helical" evidence="1">
    <location>
        <begin position="21"/>
        <end position="42"/>
    </location>
</feature>
<dbReference type="AlphaFoldDB" id="A0A1F7IHS3"/>
<organism evidence="2 3">
    <name type="scientific">Candidatus Roizmanbacteria bacterium RIFCSPLOWO2_01_FULL_35_13</name>
    <dbReference type="NCBI Taxonomy" id="1802055"/>
    <lineage>
        <taxon>Bacteria</taxon>
        <taxon>Candidatus Roizmaniibacteriota</taxon>
    </lineage>
</organism>
<dbReference type="Pfam" id="PF06182">
    <property type="entry name" value="ABC2_membrane_6"/>
    <property type="match status" value="1"/>
</dbReference>
<proteinExistence type="predicted"/>
<sequence length="263" mass="30769">MSFLKIFLLHFEGIFEHRLRSFIWFLIPVTNMLPMILFWTLATRTNPYISWSMQSLNSYYLVLIIAMALLTSHIEEDVGDIDIKQGELTKYLMKPFSYYWIKFFEEIPYRILQGFYGVVLLLILSTLFGEFFQINLSVNIVFFGLIAATLAFFISHTFKMIVGYMAFWFTDNRAITEAVFILIIIFAGQVVPLELFPGKLKEVALFLPFASMIYYPVIIFLGKTNLIETLKILSLQTFWLVFFLILEKVVWNKGIRKFTAIGQ</sequence>
<dbReference type="InterPro" id="IPR010390">
    <property type="entry name" value="ABC-2_transporter-like"/>
</dbReference>
<dbReference type="STRING" id="1802055.A3A74_03175"/>
<feature type="transmembrane region" description="Helical" evidence="1">
    <location>
        <begin position="203"/>
        <end position="221"/>
    </location>
</feature>
<feature type="transmembrane region" description="Helical" evidence="1">
    <location>
        <begin position="48"/>
        <end position="70"/>
    </location>
</feature>
<dbReference type="Proteomes" id="UP000179270">
    <property type="component" value="Unassembled WGS sequence"/>
</dbReference>
<keyword evidence="1" id="KW-0812">Transmembrane</keyword>
<evidence type="ECO:0000313" key="3">
    <source>
        <dbReference type="Proteomes" id="UP000179270"/>
    </source>
</evidence>
<evidence type="ECO:0000256" key="1">
    <source>
        <dbReference type="SAM" id="Phobius"/>
    </source>
</evidence>
<protein>
    <recommendedName>
        <fullName evidence="4">ABC transporter permease</fullName>
    </recommendedName>
</protein>
<keyword evidence="1" id="KW-0472">Membrane</keyword>